<evidence type="ECO:0000256" key="1">
    <source>
        <dbReference type="ARBA" id="ARBA00004141"/>
    </source>
</evidence>
<gene>
    <name evidence="12" type="ORF">D0863_00536</name>
</gene>
<dbReference type="OrthoDB" id="422086at2759"/>
<keyword evidence="4 10" id="KW-0489">Methyltransferase</keyword>
<feature type="transmembrane region" description="Helical" evidence="10">
    <location>
        <begin position="195"/>
        <end position="216"/>
    </location>
</feature>
<dbReference type="EMBL" id="QWIP01000009">
    <property type="protein sequence ID" value="RMY78655.1"/>
    <property type="molecule type" value="Genomic_DNA"/>
</dbReference>
<evidence type="ECO:0000256" key="5">
    <source>
        <dbReference type="ARBA" id="ARBA00022679"/>
    </source>
</evidence>
<proteinExistence type="inferred from homology"/>
<evidence type="ECO:0000256" key="10">
    <source>
        <dbReference type="RuleBase" id="RU362022"/>
    </source>
</evidence>
<keyword evidence="5" id="KW-0808">Transferase</keyword>
<comment type="similarity">
    <text evidence="2 10">Belongs to the class VI-like SAM-binding methyltransferase superfamily. Isoprenylcysteine carboxyl methyltransferase family.</text>
</comment>
<dbReference type="PANTHER" id="PTHR12714">
    <property type="entry name" value="PROTEIN-S ISOPRENYLCYSTEINE O-METHYLTRANSFERASE"/>
    <property type="match status" value="1"/>
</dbReference>
<organism evidence="12 13">
    <name type="scientific">Hortaea werneckii</name>
    <name type="common">Black yeast</name>
    <name type="synonym">Cladosporium werneckii</name>
    <dbReference type="NCBI Taxonomy" id="91943"/>
    <lineage>
        <taxon>Eukaryota</taxon>
        <taxon>Fungi</taxon>
        <taxon>Dikarya</taxon>
        <taxon>Ascomycota</taxon>
        <taxon>Pezizomycotina</taxon>
        <taxon>Dothideomycetes</taxon>
        <taxon>Dothideomycetidae</taxon>
        <taxon>Mycosphaerellales</taxon>
        <taxon>Teratosphaeriaceae</taxon>
        <taxon>Hortaea</taxon>
    </lineage>
</organism>
<feature type="transmembrane region" description="Helical" evidence="10">
    <location>
        <begin position="129"/>
        <end position="149"/>
    </location>
</feature>
<keyword evidence="6 10" id="KW-0949">S-adenosyl-L-methionine</keyword>
<dbReference type="PANTHER" id="PTHR12714:SF9">
    <property type="entry name" value="PROTEIN-S-ISOPRENYLCYSTEINE O-METHYLTRANSFERASE"/>
    <property type="match status" value="1"/>
</dbReference>
<protein>
    <recommendedName>
        <fullName evidence="3 10">Protein-S-isoprenylcysteine O-methyltransferase</fullName>
        <ecNumber evidence="3 10">2.1.1.100</ecNumber>
    </recommendedName>
</protein>
<feature type="compositionally biased region" description="Low complexity" evidence="11">
    <location>
        <begin position="15"/>
        <end position="26"/>
    </location>
</feature>
<keyword evidence="9 10" id="KW-0472">Membrane</keyword>
<dbReference type="InterPro" id="IPR007269">
    <property type="entry name" value="ICMT_MeTrfase"/>
</dbReference>
<feature type="region of interest" description="Disordered" evidence="11">
    <location>
        <begin position="1"/>
        <end position="67"/>
    </location>
</feature>
<feature type="transmembrane region" description="Helical" evidence="10">
    <location>
        <begin position="259"/>
        <end position="287"/>
    </location>
</feature>
<evidence type="ECO:0000256" key="3">
    <source>
        <dbReference type="ARBA" id="ARBA00012151"/>
    </source>
</evidence>
<dbReference type="EC" id="2.1.1.100" evidence="3 10"/>
<accession>A0A3M7EPQ9</accession>
<evidence type="ECO:0000256" key="9">
    <source>
        <dbReference type="ARBA" id="ARBA00023136"/>
    </source>
</evidence>
<evidence type="ECO:0000256" key="8">
    <source>
        <dbReference type="ARBA" id="ARBA00022989"/>
    </source>
</evidence>
<evidence type="ECO:0000256" key="7">
    <source>
        <dbReference type="ARBA" id="ARBA00022692"/>
    </source>
</evidence>
<keyword evidence="8 10" id="KW-1133">Transmembrane helix</keyword>
<sequence length="321" mass="36353">MRCLAREGGNMARKSTSSSAAPTASTGVDTTHNRNPPPPTAAREEPSETQVTHTKASDDSDDSPSYRFDFEQNDFENRYRNAPVPHDPSLLPNGSRSLSSIGMQAFCLGLVFAFTISATAWLANEGYTIWRLPAFFSCLSIFHFLEYYTTATYNAPHCRAESFLIFSNGWHYNTAHALATLEITISSFFPQYQSALVYPPYTIATGFLLVFAAQVVRSVAMATAGTNFNHTPVQTRKEDHELVTQGIYSWLRHPSYFGFFWWALGTQVLVGNKVCLIGYLIVLWWFFYRRIIAEESTLVKFFGEDYEKFRKRTPTGIPFIR</sequence>
<evidence type="ECO:0000256" key="6">
    <source>
        <dbReference type="ARBA" id="ARBA00022691"/>
    </source>
</evidence>
<dbReference type="GO" id="GO:0004671">
    <property type="term" value="F:protein C-terminal S-isoprenylcysteine carboxyl O-methyltransferase activity"/>
    <property type="evidence" value="ECO:0007669"/>
    <property type="project" value="UniProtKB-EC"/>
</dbReference>
<keyword evidence="7 10" id="KW-0812">Transmembrane</keyword>
<reference evidence="12 13" key="1">
    <citation type="journal article" date="2018" name="BMC Genomics">
        <title>Genomic evidence for intraspecific hybridization in a clonal and extremely halotolerant yeast.</title>
        <authorList>
            <person name="Gostincar C."/>
            <person name="Stajich J.E."/>
            <person name="Zupancic J."/>
            <person name="Zalar P."/>
            <person name="Gunde-Cimerman N."/>
        </authorList>
    </citation>
    <scope>NUCLEOTIDE SEQUENCE [LARGE SCALE GENOMIC DNA]</scope>
    <source>
        <strain evidence="12 13">EXF-2682</strain>
    </source>
</reference>
<dbReference type="GO" id="GO:0032259">
    <property type="term" value="P:methylation"/>
    <property type="evidence" value="ECO:0007669"/>
    <property type="project" value="UniProtKB-KW"/>
</dbReference>
<dbReference type="Pfam" id="PF04140">
    <property type="entry name" value="ICMT"/>
    <property type="match status" value="1"/>
</dbReference>
<dbReference type="Proteomes" id="UP000269276">
    <property type="component" value="Unassembled WGS sequence"/>
</dbReference>
<evidence type="ECO:0000256" key="4">
    <source>
        <dbReference type="ARBA" id="ARBA00022603"/>
    </source>
</evidence>
<dbReference type="Gene3D" id="1.20.120.1630">
    <property type="match status" value="1"/>
</dbReference>
<evidence type="ECO:0000313" key="12">
    <source>
        <dbReference type="EMBL" id="RMY78655.1"/>
    </source>
</evidence>
<feature type="transmembrane region" description="Helical" evidence="10">
    <location>
        <begin position="105"/>
        <end position="123"/>
    </location>
</feature>
<dbReference type="VEuPathDB" id="FungiDB:BTJ68_05968"/>
<evidence type="ECO:0000256" key="2">
    <source>
        <dbReference type="ARBA" id="ARBA00009140"/>
    </source>
</evidence>
<comment type="subcellular location">
    <subcellularLocation>
        <location evidence="10">Endoplasmic reticulum membrane</location>
        <topology evidence="10">Multi-pass membrane protein</topology>
    </subcellularLocation>
    <subcellularLocation>
        <location evidence="1">Membrane</location>
        <topology evidence="1">Multi-pass membrane protein</topology>
    </subcellularLocation>
</comment>
<evidence type="ECO:0000313" key="13">
    <source>
        <dbReference type="Proteomes" id="UP000269276"/>
    </source>
</evidence>
<comment type="catalytic activity">
    <reaction evidence="10">
        <text>[protein]-C-terminal S-[(2E,6E)-farnesyl]-L-cysteine + S-adenosyl-L-methionine = [protein]-C-terminal S-[(2E,6E)-farnesyl]-L-cysteine methyl ester + S-adenosyl-L-homocysteine</text>
        <dbReference type="Rhea" id="RHEA:21672"/>
        <dbReference type="Rhea" id="RHEA-COMP:12125"/>
        <dbReference type="Rhea" id="RHEA-COMP:12126"/>
        <dbReference type="ChEBI" id="CHEBI:57856"/>
        <dbReference type="ChEBI" id="CHEBI:59789"/>
        <dbReference type="ChEBI" id="CHEBI:90510"/>
        <dbReference type="ChEBI" id="CHEBI:90511"/>
        <dbReference type="EC" id="2.1.1.100"/>
    </reaction>
</comment>
<dbReference type="AlphaFoldDB" id="A0A3M7EPQ9"/>
<dbReference type="GO" id="GO:0005789">
    <property type="term" value="C:endoplasmic reticulum membrane"/>
    <property type="evidence" value="ECO:0007669"/>
    <property type="project" value="UniProtKB-SubCell"/>
</dbReference>
<dbReference type="PROSITE" id="PS51564">
    <property type="entry name" value="SAM_ICMT"/>
    <property type="match status" value="1"/>
</dbReference>
<dbReference type="InterPro" id="IPR025770">
    <property type="entry name" value="PPMT_MeTrfase"/>
</dbReference>
<evidence type="ECO:0000256" key="11">
    <source>
        <dbReference type="SAM" id="MobiDB-lite"/>
    </source>
</evidence>
<comment type="caution">
    <text evidence="12">The sequence shown here is derived from an EMBL/GenBank/DDBJ whole genome shotgun (WGS) entry which is preliminary data.</text>
</comment>
<keyword evidence="10" id="KW-0256">Endoplasmic reticulum</keyword>
<name>A0A3M7EPQ9_HORWE</name>